<comment type="caution">
    <text evidence="1">The sequence shown here is derived from an EMBL/GenBank/DDBJ whole genome shotgun (WGS) entry which is preliminary data.</text>
</comment>
<reference evidence="1" key="1">
    <citation type="submission" date="2019-10" db="EMBL/GenBank/DDBJ databases">
        <authorList>
            <consortium name="DOE Joint Genome Institute"/>
            <person name="Kuo A."/>
            <person name="Miyauchi S."/>
            <person name="Kiss E."/>
            <person name="Drula E."/>
            <person name="Kohler A."/>
            <person name="Sanchez-Garcia M."/>
            <person name="Andreopoulos B."/>
            <person name="Barry K.W."/>
            <person name="Bonito G."/>
            <person name="Buee M."/>
            <person name="Carver A."/>
            <person name="Chen C."/>
            <person name="Cichocki N."/>
            <person name="Clum A."/>
            <person name="Culley D."/>
            <person name="Crous P.W."/>
            <person name="Fauchery L."/>
            <person name="Girlanda M."/>
            <person name="Hayes R."/>
            <person name="Keri Z."/>
            <person name="Labutti K."/>
            <person name="Lipzen A."/>
            <person name="Lombard V."/>
            <person name="Magnuson J."/>
            <person name="Maillard F."/>
            <person name="Morin E."/>
            <person name="Murat C."/>
            <person name="Nolan M."/>
            <person name="Ohm R."/>
            <person name="Pangilinan J."/>
            <person name="Pereira M."/>
            <person name="Perotto S."/>
            <person name="Peter M."/>
            <person name="Riley R."/>
            <person name="Sitrit Y."/>
            <person name="Stielow B."/>
            <person name="Szollosi G."/>
            <person name="Zifcakova L."/>
            <person name="Stursova M."/>
            <person name="Spatafora J.W."/>
            <person name="Tedersoo L."/>
            <person name="Vaario L.-M."/>
            <person name="Yamada A."/>
            <person name="Yan M."/>
            <person name="Wang P."/>
            <person name="Xu J."/>
            <person name="Bruns T."/>
            <person name="Baldrian P."/>
            <person name="Vilgalys R."/>
            <person name="Henrissat B."/>
            <person name="Grigoriev I.V."/>
            <person name="Hibbett D."/>
            <person name="Nagy L.G."/>
            <person name="Martin F.M."/>
        </authorList>
    </citation>
    <scope>NUCLEOTIDE SEQUENCE</scope>
    <source>
        <strain evidence="1">P2</strain>
    </source>
</reference>
<sequence length="197" mass="22638">MRICTRGNSTRKLISARVAWQPSHFRSLRGRCTAQVLATQLSRTSFDGDPLQISSVKFTYQPIISFLRMTEITKKHPHLNQESGEEEPRVGRRGLRLGWTASTACLRHPRRTPCLLARPSVGWIETQDLLLTVHAPVWSVSSATNAIICIFHHIIHTNFFEVTWWIGTSCHQASDNFYIRGEGSHTFRIRYRTRELP</sequence>
<evidence type="ECO:0000313" key="2">
    <source>
        <dbReference type="Proteomes" id="UP000886501"/>
    </source>
</evidence>
<reference evidence="1" key="2">
    <citation type="journal article" date="2020" name="Nat. Commun.">
        <title>Large-scale genome sequencing of mycorrhizal fungi provides insights into the early evolution of symbiotic traits.</title>
        <authorList>
            <person name="Miyauchi S."/>
            <person name="Kiss E."/>
            <person name="Kuo A."/>
            <person name="Drula E."/>
            <person name="Kohler A."/>
            <person name="Sanchez-Garcia M."/>
            <person name="Morin E."/>
            <person name="Andreopoulos B."/>
            <person name="Barry K.W."/>
            <person name="Bonito G."/>
            <person name="Buee M."/>
            <person name="Carver A."/>
            <person name="Chen C."/>
            <person name="Cichocki N."/>
            <person name="Clum A."/>
            <person name="Culley D."/>
            <person name="Crous P.W."/>
            <person name="Fauchery L."/>
            <person name="Girlanda M."/>
            <person name="Hayes R.D."/>
            <person name="Keri Z."/>
            <person name="LaButti K."/>
            <person name="Lipzen A."/>
            <person name="Lombard V."/>
            <person name="Magnuson J."/>
            <person name="Maillard F."/>
            <person name="Murat C."/>
            <person name="Nolan M."/>
            <person name="Ohm R.A."/>
            <person name="Pangilinan J."/>
            <person name="Pereira M.F."/>
            <person name="Perotto S."/>
            <person name="Peter M."/>
            <person name="Pfister S."/>
            <person name="Riley R."/>
            <person name="Sitrit Y."/>
            <person name="Stielow J.B."/>
            <person name="Szollosi G."/>
            <person name="Zifcakova L."/>
            <person name="Stursova M."/>
            <person name="Spatafora J.W."/>
            <person name="Tedersoo L."/>
            <person name="Vaario L.M."/>
            <person name="Yamada A."/>
            <person name="Yan M."/>
            <person name="Wang P."/>
            <person name="Xu J."/>
            <person name="Bruns T."/>
            <person name="Baldrian P."/>
            <person name="Vilgalys R."/>
            <person name="Dunand C."/>
            <person name="Henrissat B."/>
            <person name="Grigoriev I.V."/>
            <person name="Hibbett D."/>
            <person name="Nagy L.G."/>
            <person name="Martin F.M."/>
        </authorList>
    </citation>
    <scope>NUCLEOTIDE SEQUENCE</scope>
    <source>
        <strain evidence="1">P2</strain>
    </source>
</reference>
<protein>
    <submittedName>
        <fullName evidence="1">Uncharacterized protein</fullName>
    </submittedName>
</protein>
<dbReference type="Proteomes" id="UP000886501">
    <property type="component" value="Unassembled WGS sequence"/>
</dbReference>
<accession>A0ACB6ZET1</accession>
<proteinExistence type="predicted"/>
<dbReference type="EMBL" id="MU118023">
    <property type="protein sequence ID" value="KAF9647921.1"/>
    <property type="molecule type" value="Genomic_DNA"/>
</dbReference>
<evidence type="ECO:0000313" key="1">
    <source>
        <dbReference type="EMBL" id="KAF9647921.1"/>
    </source>
</evidence>
<gene>
    <name evidence="1" type="ORF">BDM02DRAFT_2472923</name>
</gene>
<organism evidence="1 2">
    <name type="scientific">Thelephora ganbajun</name>
    <name type="common">Ganba fungus</name>
    <dbReference type="NCBI Taxonomy" id="370292"/>
    <lineage>
        <taxon>Eukaryota</taxon>
        <taxon>Fungi</taxon>
        <taxon>Dikarya</taxon>
        <taxon>Basidiomycota</taxon>
        <taxon>Agaricomycotina</taxon>
        <taxon>Agaricomycetes</taxon>
        <taxon>Thelephorales</taxon>
        <taxon>Thelephoraceae</taxon>
        <taxon>Thelephora</taxon>
    </lineage>
</organism>
<keyword evidence="2" id="KW-1185">Reference proteome</keyword>
<name>A0ACB6ZET1_THEGA</name>